<accession>A0A5C4MSH6</accession>
<keyword evidence="1" id="KW-0812">Transmembrane</keyword>
<organism evidence="2 4">
    <name type="scientific">Mumia zhuanghuii</name>
    <dbReference type="NCBI Taxonomy" id="2585211"/>
    <lineage>
        <taxon>Bacteria</taxon>
        <taxon>Bacillati</taxon>
        <taxon>Actinomycetota</taxon>
        <taxon>Actinomycetes</taxon>
        <taxon>Propionibacteriales</taxon>
        <taxon>Nocardioidaceae</taxon>
        <taxon>Mumia</taxon>
    </lineage>
</organism>
<sequence length="190" mass="20418">MTDSSDLPGSATAHDVIGVVRFRFERLPTYERRFARAIRANTFSLAAVLLAALGVLVLFPVLGLVAVWLSVVLLMAGIAPVYALASSRRFRAGLPRPGGPDVALVVRRSGIDVSWPDLGPARLVSLTWGDLTNLGQRGPMRGTSVLRIRTRRKPAGSWSRTAYLPQDLLDTPIDLVARDVQVLVGGAVPA</sequence>
<feature type="transmembrane region" description="Helical" evidence="1">
    <location>
        <begin position="40"/>
        <end position="59"/>
    </location>
</feature>
<keyword evidence="1" id="KW-1133">Transmembrane helix</keyword>
<gene>
    <name evidence="3" type="ORF">FHE65_04125</name>
    <name evidence="2" type="ORF">FHE65_09635</name>
</gene>
<name>A0A5C4MSH6_9ACTN</name>
<dbReference type="OrthoDB" id="9850129at2"/>
<keyword evidence="1" id="KW-0472">Membrane</keyword>
<evidence type="ECO:0000256" key="1">
    <source>
        <dbReference type="SAM" id="Phobius"/>
    </source>
</evidence>
<dbReference type="Proteomes" id="UP000306740">
    <property type="component" value="Unassembled WGS sequence"/>
</dbReference>
<dbReference type="EMBL" id="VDFR01000018">
    <property type="protein sequence ID" value="TNC50263.1"/>
    <property type="molecule type" value="Genomic_DNA"/>
</dbReference>
<protein>
    <submittedName>
        <fullName evidence="2">Uncharacterized protein</fullName>
    </submittedName>
</protein>
<evidence type="ECO:0000313" key="4">
    <source>
        <dbReference type="Proteomes" id="UP000306740"/>
    </source>
</evidence>
<dbReference type="RefSeq" id="WP_139088073.1">
    <property type="nucleotide sequence ID" value="NZ_VDFR01000018.1"/>
</dbReference>
<feature type="transmembrane region" description="Helical" evidence="1">
    <location>
        <begin position="65"/>
        <end position="85"/>
    </location>
</feature>
<evidence type="ECO:0000313" key="2">
    <source>
        <dbReference type="EMBL" id="TNC47563.1"/>
    </source>
</evidence>
<dbReference type="AlphaFoldDB" id="A0A5C4MSH6"/>
<comment type="caution">
    <text evidence="2">The sequence shown here is derived from an EMBL/GenBank/DDBJ whole genome shotgun (WGS) entry which is preliminary data.</text>
</comment>
<proteinExistence type="predicted"/>
<dbReference type="EMBL" id="VDFR01000044">
    <property type="protein sequence ID" value="TNC47563.1"/>
    <property type="molecule type" value="Genomic_DNA"/>
</dbReference>
<reference evidence="2 4" key="1">
    <citation type="submission" date="2019-05" db="EMBL/GenBank/DDBJ databases">
        <title>Mumia sp. nov., isolated from the intestinal contents of plateau pika (Ochotona curzoniae) in the Qinghai-Tibet plateau of China.</title>
        <authorList>
            <person name="Tian Z."/>
        </authorList>
    </citation>
    <scope>NUCLEOTIDE SEQUENCE [LARGE SCALE GENOMIC DNA]</scope>
    <source>
        <strain evidence="4">527</strain>
        <strain evidence="2">Z527</strain>
    </source>
</reference>
<evidence type="ECO:0000313" key="3">
    <source>
        <dbReference type="EMBL" id="TNC50263.1"/>
    </source>
</evidence>